<evidence type="ECO:0000313" key="2">
    <source>
        <dbReference type="EMBL" id="KAH7063079.1"/>
    </source>
</evidence>
<feature type="compositionally biased region" description="Low complexity" evidence="1">
    <location>
        <begin position="81"/>
        <end position="94"/>
    </location>
</feature>
<evidence type="ECO:0000313" key="3">
    <source>
        <dbReference type="Proteomes" id="UP000774617"/>
    </source>
</evidence>
<gene>
    <name evidence="2" type="ORF">B0J12DRAFT_641359</name>
</gene>
<dbReference type="EMBL" id="JAGTJR010000002">
    <property type="protein sequence ID" value="KAH7063079.1"/>
    <property type="molecule type" value="Genomic_DNA"/>
</dbReference>
<protein>
    <submittedName>
        <fullName evidence="2">Uncharacterized protein</fullName>
    </submittedName>
</protein>
<keyword evidence="3" id="KW-1185">Reference proteome</keyword>
<accession>A0ABQ8GRF8</accession>
<reference evidence="2 3" key="1">
    <citation type="journal article" date="2021" name="Nat. Commun.">
        <title>Genetic determinants of endophytism in the Arabidopsis root mycobiome.</title>
        <authorList>
            <person name="Mesny F."/>
            <person name="Miyauchi S."/>
            <person name="Thiergart T."/>
            <person name="Pickel B."/>
            <person name="Atanasova L."/>
            <person name="Karlsson M."/>
            <person name="Huettel B."/>
            <person name="Barry K.W."/>
            <person name="Haridas S."/>
            <person name="Chen C."/>
            <person name="Bauer D."/>
            <person name="Andreopoulos W."/>
            <person name="Pangilinan J."/>
            <person name="LaButti K."/>
            <person name="Riley R."/>
            <person name="Lipzen A."/>
            <person name="Clum A."/>
            <person name="Drula E."/>
            <person name="Henrissat B."/>
            <person name="Kohler A."/>
            <person name="Grigoriev I.V."/>
            <person name="Martin F.M."/>
            <person name="Hacquard S."/>
        </authorList>
    </citation>
    <scope>NUCLEOTIDE SEQUENCE [LARGE SCALE GENOMIC DNA]</scope>
    <source>
        <strain evidence="2 3">MPI-SDFR-AT-0080</strain>
    </source>
</reference>
<feature type="compositionally biased region" description="Polar residues" evidence="1">
    <location>
        <begin position="106"/>
        <end position="127"/>
    </location>
</feature>
<organism evidence="2 3">
    <name type="scientific">Macrophomina phaseolina</name>
    <dbReference type="NCBI Taxonomy" id="35725"/>
    <lineage>
        <taxon>Eukaryota</taxon>
        <taxon>Fungi</taxon>
        <taxon>Dikarya</taxon>
        <taxon>Ascomycota</taxon>
        <taxon>Pezizomycotina</taxon>
        <taxon>Dothideomycetes</taxon>
        <taxon>Dothideomycetes incertae sedis</taxon>
        <taxon>Botryosphaeriales</taxon>
        <taxon>Botryosphaeriaceae</taxon>
        <taxon>Macrophomina</taxon>
    </lineage>
</organism>
<comment type="caution">
    <text evidence="2">The sequence shown here is derived from an EMBL/GenBank/DDBJ whole genome shotgun (WGS) entry which is preliminary data.</text>
</comment>
<dbReference type="Proteomes" id="UP000774617">
    <property type="component" value="Unassembled WGS sequence"/>
</dbReference>
<sequence>MNVARFMWICQIRSRHVCFTTAKCRLKASLLFNVAESTPKPLRHQPASSTTLHTNPLCISLLASKHPTLLQQPWPKPKPAFSPSAATTTRSSRSGCPSSPLAGPASPQSTGICATLPTSPISTTACQSCPPASPPTTPRPRSTTPTLRRSHHSTPAPSPFTSSGA</sequence>
<feature type="region of interest" description="Disordered" evidence="1">
    <location>
        <begin position="69"/>
        <end position="165"/>
    </location>
</feature>
<evidence type="ECO:0000256" key="1">
    <source>
        <dbReference type="SAM" id="MobiDB-lite"/>
    </source>
</evidence>
<proteinExistence type="predicted"/>
<name>A0ABQ8GRF8_9PEZI</name>